<dbReference type="Gene3D" id="1.50.10.10">
    <property type="match status" value="1"/>
</dbReference>
<dbReference type="AlphaFoldDB" id="A0A0F9UMA6"/>
<comment type="caution">
    <text evidence="1">The sequence shown here is derived from an EMBL/GenBank/DDBJ whole genome shotgun (WGS) entry which is preliminary data.</text>
</comment>
<reference evidence="1" key="1">
    <citation type="journal article" date="2015" name="Nature">
        <title>Complex archaea that bridge the gap between prokaryotes and eukaryotes.</title>
        <authorList>
            <person name="Spang A."/>
            <person name="Saw J.H."/>
            <person name="Jorgensen S.L."/>
            <person name="Zaremba-Niedzwiedzka K."/>
            <person name="Martijn J."/>
            <person name="Lind A.E."/>
            <person name="van Eijk R."/>
            <person name="Schleper C."/>
            <person name="Guy L."/>
            <person name="Ettema T.J."/>
        </authorList>
    </citation>
    <scope>NUCLEOTIDE SEQUENCE</scope>
</reference>
<evidence type="ECO:0000313" key="1">
    <source>
        <dbReference type="EMBL" id="KKN92774.1"/>
    </source>
</evidence>
<accession>A0A0F9UMA6</accession>
<dbReference type="InterPro" id="IPR012341">
    <property type="entry name" value="6hp_glycosidase-like_sf"/>
</dbReference>
<protein>
    <recommendedName>
        <fullName evidence="2">Glycosyl-hydrolase family 116 catalytic region domain-containing protein</fullName>
    </recommendedName>
</protein>
<organism evidence="1">
    <name type="scientific">marine sediment metagenome</name>
    <dbReference type="NCBI Taxonomy" id="412755"/>
    <lineage>
        <taxon>unclassified sequences</taxon>
        <taxon>metagenomes</taxon>
        <taxon>ecological metagenomes</taxon>
    </lineage>
</organism>
<dbReference type="InterPro" id="IPR008928">
    <property type="entry name" value="6-hairpin_glycosidase_sf"/>
</dbReference>
<dbReference type="GO" id="GO:0005975">
    <property type="term" value="P:carbohydrate metabolic process"/>
    <property type="evidence" value="ECO:0007669"/>
    <property type="project" value="InterPro"/>
</dbReference>
<evidence type="ECO:0008006" key="2">
    <source>
        <dbReference type="Google" id="ProtNLM"/>
    </source>
</evidence>
<proteinExistence type="predicted"/>
<name>A0A0F9UMA6_9ZZZZ</name>
<dbReference type="EMBL" id="LAZR01000092">
    <property type="protein sequence ID" value="KKN92774.1"/>
    <property type="molecule type" value="Genomic_DNA"/>
</dbReference>
<gene>
    <name evidence="1" type="ORF">LCGC14_0205170</name>
</gene>
<sequence>MDRDTRNEHHVPACNKLHALPRLAFRKMEMTDVQFDSIAAALAGPTSKLFWVEYADGKATCGHADSLYAEKIPDQYLMFDVCNNKVLANLELNGTVKHFATYRGCYPSDPMGPGIWWYKDFTQSGPFSFALEIAGQRYDLAEVDWPLRMSLLDNILPLVRLAGPGVAVKLIAFAPISADGADRPRGLIYGLHLTNTSGETLAGKVVPPVSVTGQYKAHESYVATVDGVQLDDSGAMAFELASGETVWVPIVIAPVPGRPVLDQINRLSSLEWLNETLSYFRGMFGVLEMPGDPFPAAFFQRAMLLCFGSLAMDEHGEAVGANWSSFPATMQIWQKDLYHALAPLATHEPKLLTQYILWFLDRSVRHEGDKVYEGHRLTGGIEFSLTNTLTPVVLSGLYYAATGDTTFFEQHPEVLAKCKELLDGVFATREGEPYLYPSQWLSDGLSRGDYHTGSNVLAWVAFSRTADIIEDVLGDAKLAERYRTIAAKTKADIDKWCITEGAMGPQYTEGAFADGTHETHHDGEETDTTLMPFYGYCAYDNAAHQNHARVAMTEHNCWYRANTRGIKDSTWISEPTPTIDATYPGYMTGLAGVANAEEMSGPDGAMTIIRQRTDVEGSVWWWPFREDKIGRAYEIHGGIVGKSGWASGVYACHFVSQILGLHYDGRKKVLHFRPFSPTSDFTWQHCRLGSGRFSVEYSRGDGCVTGSIENHCDHEITVELELILSLGAKAKSITIDGKAFDGPVETGTFFDSTTAKLSTGLSAGARMKVEVTY</sequence>
<dbReference type="SUPFAM" id="SSF48208">
    <property type="entry name" value="Six-hairpin glycosidases"/>
    <property type="match status" value="1"/>
</dbReference>